<evidence type="ECO:0000256" key="3">
    <source>
        <dbReference type="ARBA" id="ARBA00022833"/>
    </source>
</evidence>
<protein>
    <recommendedName>
        <fullName evidence="5">Zinc finger PHD-type domain-containing protein</fullName>
    </recommendedName>
</protein>
<feature type="domain" description="Zinc finger PHD-type" evidence="5">
    <location>
        <begin position="108"/>
        <end position="181"/>
    </location>
</feature>
<feature type="region of interest" description="Disordered" evidence="4">
    <location>
        <begin position="498"/>
        <end position="535"/>
    </location>
</feature>
<dbReference type="GO" id="GO:0033698">
    <property type="term" value="C:Rpd3L complex"/>
    <property type="evidence" value="ECO:0007669"/>
    <property type="project" value="TreeGrafter"/>
</dbReference>
<feature type="region of interest" description="Disordered" evidence="4">
    <location>
        <begin position="207"/>
        <end position="476"/>
    </location>
</feature>
<dbReference type="GO" id="GO:0061186">
    <property type="term" value="P:negative regulation of silent mating-type cassette heterochromatin formation"/>
    <property type="evidence" value="ECO:0007669"/>
    <property type="project" value="TreeGrafter"/>
</dbReference>
<keyword evidence="3" id="KW-0862">Zinc</keyword>
<feature type="compositionally biased region" description="Basic and acidic residues" evidence="4">
    <location>
        <begin position="256"/>
        <end position="268"/>
    </location>
</feature>
<dbReference type="PANTHER" id="PTHR47793:SF1">
    <property type="entry name" value="HISTONE DEACETYLASE COMPLEX SUBUNIT CTI6"/>
    <property type="match status" value="1"/>
</dbReference>
<feature type="compositionally biased region" description="Polar residues" evidence="4">
    <location>
        <begin position="414"/>
        <end position="431"/>
    </location>
</feature>
<evidence type="ECO:0000256" key="1">
    <source>
        <dbReference type="ARBA" id="ARBA00022723"/>
    </source>
</evidence>
<dbReference type="Proteomes" id="UP000799291">
    <property type="component" value="Unassembled WGS sequence"/>
</dbReference>
<dbReference type="OrthoDB" id="418595at2759"/>
<dbReference type="GO" id="GO:0061188">
    <property type="term" value="P:negative regulation of rDNA heterochromatin formation"/>
    <property type="evidence" value="ECO:0007669"/>
    <property type="project" value="TreeGrafter"/>
</dbReference>
<dbReference type="SUPFAM" id="SSF57903">
    <property type="entry name" value="FYVE/PHD zinc finger"/>
    <property type="match status" value="1"/>
</dbReference>
<feature type="compositionally biased region" description="Basic and acidic residues" evidence="4">
    <location>
        <begin position="215"/>
        <end position="231"/>
    </location>
</feature>
<dbReference type="InterPro" id="IPR019787">
    <property type="entry name" value="Znf_PHD-finger"/>
</dbReference>
<dbReference type="InterPro" id="IPR019786">
    <property type="entry name" value="Zinc_finger_PHD-type_CS"/>
</dbReference>
<evidence type="ECO:0000313" key="7">
    <source>
        <dbReference type="Proteomes" id="UP000799291"/>
    </source>
</evidence>
<dbReference type="AlphaFoldDB" id="A0A6G1ITC0"/>
<feature type="compositionally biased region" description="Low complexity" evidence="4">
    <location>
        <begin position="372"/>
        <end position="386"/>
    </location>
</feature>
<dbReference type="SMART" id="SM00249">
    <property type="entry name" value="PHD"/>
    <property type="match status" value="1"/>
</dbReference>
<dbReference type="EMBL" id="MU005591">
    <property type="protein sequence ID" value="KAF2681494.1"/>
    <property type="molecule type" value="Genomic_DNA"/>
</dbReference>
<proteinExistence type="predicted"/>
<dbReference type="PANTHER" id="PTHR47793">
    <property type="entry name" value="HISTONE DEACETYLASE COMPLEX SUBUNIT CTI6"/>
    <property type="match status" value="1"/>
</dbReference>
<feature type="compositionally biased region" description="Polar residues" evidence="4">
    <location>
        <begin position="43"/>
        <end position="58"/>
    </location>
</feature>
<sequence length="565" mass="62287">MSPRRSSRARTTQPPPSVTGAPSISSSSASSSRGERASRTNHKQSSPQKSSTPHSLSSEEIDEPARGLQVEPPQTRRRTRGHDNEDDETAKLDDELDDEIAEEDEVTRCLCGQQEYPGPPSDAGKPKDGQWSSLADPDILGEDAGGLFIQCDICKVWQHGGCVGIMDEATSPDEYFCEECRNDLHKVMTSSKGQKYSRYLPVYDQHNKNARKSSLSKEADSKALKDRERISRASVESLSKRRSTMNSRATYDEEEVLRKVLEESKHEGPTAPLENGNRKKRSRDDSEDIKQEVKRQRTSSRSPSNSPAIESEEDDPSASAPKQKPRGAAARSQREKELRDKERERAEAANRRKGRAERRKGDESEPPEGNPAEETPAAASTSESMPPDTPTTEPKPAPAPRKGGRPPQKRQSRLGRNQYTRDAPTLATNGASPAADDGPNSPHIGSTNGVVNGHDSSDGTVGAKSGKPKNWRLQKLSWHDIRRPAGAMQNYISQRQVEMAGERSMPAPAVRPPAPATNGIAEPEQSKGDDDGLDTFKNLTTLQMMDHLSRDLTHWQQMIAERNEK</sequence>
<dbReference type="InterPro" id="IPR053051">
    <property type="entry name" value="HDAC_complex_subunit"/>
</dbReference>
<dbReference type="InterPro" id="IPR011011">
    <property type="entry name" value="Znf_FYVE_PHD"/>
</dbReference>
<evidence type="ECO:0000256" key="2">
    <source>
        <dbReference type="ARBA" id="ARBA00022771"/>
    </source>
</evidence>
<feature type="compositionally biased region" description="Basic and acidic residues" evidence="4">
    <location>
        <begin position="282"/>
        <end position="295"/>
    </location>
</feature>
<feature type="compositionally biased region" description="Basic residues" evidence="4">
    <location>
        <begin position="402"/>
        <end position="413"/>
    </location>
</feature>
<dbReference type="InterPro" id="IPR001965">
    <property type="entry name" value="Znf_PHD"/>
</dbReference>
<dbReference type="GO" id="GO:0008270">
    <property type="term" value="F:zinc ion binding"/>
    <property type="evidence" value="ECO:0007669"/>
    <property type="project" value="UniProtKB-KW"/>
</dbReference>
<feature type="compositionally biased region" description="Polar residues" evidence="4">
    <location>
        <begin position="299"/>
        <end position="308"/>
    </location>
</feature>
<keyword evidence="1" id="KW-0479">Metal-binding</keyword>
<gene>
    <name evidence="6" type="ORF">K458DRAFT_309526</name>
</gene>
<keyword evidence="2" id="KW-0863">Zinc-finger</keyword>
<evidence type="ECO:0000259" key="5">
    <source>
        <dbReference type="SMART" id="SM00249"/>
    </source>
</evidence>
<name>A0A6G1ITC0_9PLEO</name>
<feature type="compositionally biased region" description="Low complexity" evidence="4">
    <location>
        <begin position="21"/>
        <end position="32"/>
    </location>
</feature>
<dbReference type="InterPro" id="IPR013083">
    <property type="entry name" value="Znf_RING/FYVE/PHD"/>
</dbReference>
<reference evidence="6" key="1">
    <citation type="journal article" date="2020" name="Stud. Mycol.">
        <title>101 Dothideomycetes genomes: a test case for predicting lifestyles and emergence of pathogens.</title>
        <authorList>
            <person name="Haridas S."/>
            <person name="Albert R."/>
            <person name="Binder M."/>
            <person name="Bloem J."/>
            <person name="Labutti K."/>
            <person name="Salamov A."/>
            <person name="Andreopoulos B."/>
            <person name="Baker S."/>
            <person name="Barry K."/>
            <person name="Bills G."/>
            <person name="Bluhm B."/>
            <person name="Cannon C."/>
            <person name="Castanera R."/>
            <person name="Culley D."/>
            <person name="Daum C."/>
            <person name="Ezra D."/>
            <person name="Gonzalez J."/>
            <person name="Henrissat B."/>
            <person name="Kuo A."/>
            <person name="Liang C."/>
            <person name="Lipzen A."/>
            <person name="Lutzoni F."/>
            <person name="Magnuson J."/>
            <person name="Mondo S."/>
            <person name="Nolan M."/>
            <person name="Ohm R."/>
            <person name="Pangilinan J."/>
            <person name="Park H.-J."/>
            <person name="Ramirez L."/>
            <person name="Alfaro M."/>
            <person name="Sun H."/>
            <person name="Tritt A."/>
            <person name="Yoshinaga Y."/>
            <person name="Zwiers L.-H."/>
            <person name="Turgeon B."/>
            <person name="Goodwin S."/>
            <person name="Spatafora J."/>
            <person name="Crous P."/>
            <person name="Grigoriev I."/>
        </authorList>
    </citation>
    <scope>NUCLEOTIDE SEQUENCE</scope>
    <source>
        <strain evidence="6">CBS 122367</strain>
    </source>
</reference>
<dbReference type="Pfam" id="PF00628">
    <property type="entry name" value="PHD"/>
    <property type="match status" value="1"/>
</dbReference>
<dbReference type="PROSITE" id="PS01359">
    <property type="entry name" value="ZF_PHD_1"/>
    <property type="match status" value="1"/>
</dbReference>
<feature type="compositionally biased region" description="Pro residues" evidence="4">
    <location>
        <begin position="387"/>
        <end position="399"/>
    </location>
</feature>
<accession>A0A6G1ITC0</accession>
<organism evidence="6 7">
    <name type="scientific">Lentithecium fluviatile CBS 122367</name>
    <dbReference type="NCBI Taxonomy" id="1168545"/>
    <lineage>
        <taxon>Eukaryota</taxon>
        <taxon>Fungi</taxon>
        <taxon>Dikarya</taxon>
        <taxon>Ascomycota</taxon>
        <taxon>Pezizomycotina</taxon>
        <taxon>Dothideomycetes</taxon>
        <taxon>Pleosporomycetidae</taxon>
        <taxon>Pleosporales</taxon>
        <taxon>Massarineae</taxon>
        <taxon>Lentitheciaceae</taxon>
        <taxon>Lentithecium</taxon>
    </lineage>
</organism>
<feature type="region of interest" description="Disordered" evidence="4">
    <location>
        <begin position="1"/>
        <end position="131"/>
    </location>
</feature>
<evidence type="ECO:0000313" key="6">
    <source>
        <dbReference type="EMBL" id="KAF2681494.1"/>
    </source>
</evidence>
<feature type="compositionally biased region" description="Basic and acidic residues" evidence="4">
    <location>
        <begin position="332"/>
        <end position="350"/>
    </location>
</feature>
<dbReference type="GO" id="GO:0070210">
    <property type="term" value="C:Rpd3L-Expanded complex"/>
    <property type="evidence" value="ECO:0007669"/>
    <property type="project" value="TreeGrafter"/>
</dbReference>
<feature type="compositionally biased region" description="Acidic residues" evidence="4">
    <location>
        <begin position="84"/>
        <end position="105"/>
    </location>
</feature>
<dbReference type="Gene3D" id="3.30.40.10">
    <property type="entry name" value="Zinc/RING finger domain, C3HC4 (zinc finger)"/>
    <property type="match status" value="1"/>
</dbReference>
<keyword evidence="7" id="KW-1185">Reference proteome</keyword>
<evidence type="ECO:0000256" key="4">
    <source>
        <dbReference type="SAM" id="MobiDB-lite"/>
    </source>
</evidence>